<evidence type="ECO:0000313" key="3">
    <source>
        <dbReference type="EMBL" id="HIU48227.1"/>
    </source>
</evidence>
<dbReference type="Pfam" id="PF02698">
    <property type="entry name" value="DUF218"/>
    <property type="match status" value="1"/>
</dbReference>
<proteinExistence type="predicted"/>
<dbReference type="PANTHER" id="PTHR30336:SF4">
    <property type="entry name" value="ENVELOPE BIOGENESIS FACTOR ELYC"/>
    <property type="match status" value="1"/>
</dbReference>
<reference evidence="3" key="2">
    <citation type="journal article" date="2021" name="PeerJ">
        <title>Extensive microbial diversity within the chicken gut microbiome revealed by metagenomics and culture.</title>
        <authorList>
            <person name="Gilroy R."/>
            <person name="Ravi A."/>
            <person name="Getino M."/>
            <person name="Pursley I."/>
            <person name="Horton D.L."/>
            <person name="Alikhan N.F."/>
            <person name="Baker D."/>
            <person name="Gharbi K."/>
            <person name="Hall N."/>
            <person name="Watson M."/>
            <person name="Adriaenssens E.M."/>
            <person name="Foster-Nyarko E."/>
            <person name="Jarju S."/>
            <person name="Secka A."/>
            <person name="Antonio M."/>
            <person name="Oren A."/>
            <person name="Chaudhuri R.R."/>
            <person name="La Ragione R."/>
            <person name="Hildebrand F."/>
            <person name="Pallen M.J."/>
        </authorList>
    </citation>
    <scope>NUCLEOTIDE SEQUENCE</scope>
    <source>
        <strain evidence="3">ChiSjej4B22-9803</strain>
    </source>
</reference>
<dbReference type="GO" id="GO:0005886">
    <property type="term" value="C:plasma membrane"/>
    <property type="evidence" value="ECO:0007669"/>
    <property type="project" value="TreeGrafter"/>
</dbReference>
<keyword evidence="1" id="KW-0472">Membrane</keyword>
<evidence type="ECO:0000313" key="4">
    <source>
        <dbReference type="Proteomes" id="UP000824111"/>
    </source>
</evidence>
<keyword evidence="1" id="KW-0812">Transmembrane</keyword>
<feature type="transmembrane region" description="Helical" evidence="1">
    <location>
        <begin position="7"/>
        <end position="30"/>
    </location>
</feature>
<protein>
    <submittedName>
        <fullName evidence="3">YdcF family protein</fullName>
    </submittedName>
</protein>
<dbReference type="InterPro" id="IPR014729">
    <property type="entry name" value="Rossmann-like_a/b/a_fold"/>
</dbReference>
<organism evidence="3 4">
    <name type="scientific">Candidatus Avimonoglobus intestinipullorum</name>
    <dbReference type="NCBI Taxonomy" id="2840699"/>
    <lineage>
        <taxon>Bacteria</taxon>
        <taxon>Bacillati</taxon>
        <taxon>Bacillota</taxon>
        <taxon>Clostridia</taxon>
        <taxon>Eubacteriales</taxon>
        <taxon>Candidatus Avimonoglobus</taxon>
    </lineage>
</organism>
<comment type="caution">
    <text evidence="3">The sequence shown here is derived from an EMBL/GenBank/DDBJ whole genome shotgun (WGS) entry which is preliminary data.</text>
</comment>
<dbReference type="InterPro" id="IPR003848">
    <property type="entry name" value="DUF218"/>
</dbReference>
<dbReference type="CDD" id="cd06259">
    <property type="entry name" value="YdcF-like"/>
    <property type="match status" value="1"/>
</dbReference>
<dbReference type="AlphaFoldDB" id="A0A9D1LUN9"/>
<feature type="transmembrane region" description="Helical" evidence="1">
    <location>
        <begin position="36"/>
        <end position="56"/>
    </location>
</feature>
<dbReference type="GO" id="GO:0043164">
    <property type="term" value="P:Gram-negative-bacterium-type cell wall biogenesis"/>
    <property type="evidence" value="ECO:0007669"/>
    <property type="project" value="TreeGrafter"/>
</dbReference>
<dbReference type="PANTHER" id="PTHR30336">
    <property type="entry name" value="INNER MEMBRANE PROTEIN, PROBABLE PERMEASE"/>
    <property type="match status" value="1"/>
</dbReference>
<dbReference type="EMBL" id="DVND01000066">
    <property type="protein sequence ID" value="HIU48227.1"/>
    <property type="molecule type" value="Genomic_DNA"/>
</dbReference>
<feature type="transmembrane region" description="Helical" evidence="1">
    <location>
        <begin position="68"/>
        <end position="89"/>
    </location>
</feature>
<accession>A0A9D1LUN9</accession>
<evidence type="ECO:0000259" key="2">
    <source>
        <dbReference type="Pfam" id="PF02698"/>
    </source>
</evidence>
<dbReference type="InterPro" id="IPR051599">
    <property type="entry name" value="Cell_Envelope_Assoc"/>
</dbReference>
<feature type="domain" description="DUF218" evidence="2">
    <location>
        <begin position="100"/>
        <end position="233"/>
    </location>
</feature>
<keyword evidence="1" id="KW-1133">Transmembrane helix</keyword>
<reference evidence="3" key="1">
    <citation type="submission" date="2020-10" db="EMBL/GenBank/DDBJ databases">
        <authorList>
            <person name="Gilroy R."/>
        </authorList>
    </citation>
    <scope>NUCLEOTIDE SEQUENCE</scope>
    <source>
        <strain evidence="3">ChiSjej4B22-9803</strain>
    </source>
</reference>
<gene>
    <name evidence="3" type="ORF">IAB04_02575</name>
</gene>
<evidence type="ECO:0000256" key="1">
    <source>
        <dbReference type="SAM" id="Phobius"/>
    </source>
</evidence>
<dbReference type="Gene3D" id="3.40.50.620">
    <property type="entry name" value="HUPs"/>
    <property type="match status" value="1"/>
</dbReference>
<dbReference type="GO" id="GO:0000270">
    <property type="term" value="P:peptidoglycan metabolic process"/>
    <property type="evidence" value="ECO:0007669"/>
    <property type="project" value="TreeGrafter"/>
</dbReference>
<sequence>MIRLKTLFRTVLIAIGAIYILDALFMSAVANLNTGNLLALLLGAVLLIYGIFFNWINRHTGRGFLRILRYLAYAGLCFIVGLTAFLSIYGQMDNATYQEDAVIVLGAGLSGDQVSLPLAYRLDKAAEYAALNPDAVIVVSGGQGFQETIPEAEAMEAYLLRSGVPAERIIKEDQSHSTYENFQFSKTLLDQHFDGAYTTAVITNNFHIFRASQLARDAGFHATHLHAPIQWYTLPVNYLRECAAVMKYWIFRT</sequence>
<dbReference type="Proteomes" id="UP000824111">
    <property type="component" value="Unassembled WGS sequence"/>
</dbReference>
<name>A0A9D1LUN9_9FIRM</name>